<dbReference type="AlphaFoldDB" id="A0AAV5S1I0"/>
<evidence type="ECO:0000313" key="1">
    <source>
        <dbReference type="EMBL" id="GMM56812.1"/>
    </source>
</evidence>
<dbReference type="EMBL" id="BTGD01000010">
    <property type="protein sequence ID" value="GMM56812.1"/>
    <property type="molecule type" value="Genomic_DNA"/>
</dbReference>
<proteinExistence type="predicted"/>
<organism evidence="1 2">
    <name type="scientific">Maudiozyma humilis</name>
    <name type="common">Sour dough yeast</name>
    <name type="synonym">Kazachstania humilis</name>
    <dbReference type="NCBI Taxonomy" id="51915"/>
    <lineage>
        <taxon>Eukaryota</taxon>
        <taxon>Fungi</taxon>
        <taxon>Dikarya</taxon>
        <taxon>Ascomycota</taxon>
        <taxon>Saccharomycotina</taxon>
        <taxon>Saccharomycetes</taxon>
        <taxon>Saccharomycetales</taxon>
        <taxon>Saccharomycetaceae</taxon>
        <taxon>Maudiozyma</taxon>
    </lineage>
</organism>
<reference evidence="1 2" key="1">
    <citation type="journal article" date="2023" name="Elife">
        <title>Identification of key yeast species and microbe-microbe interactions impacting larval growth of Drosophila in the wild.</title>
        <authorList>
            <person name="Mure A."/>
            <person name="Sugiura Y."/>
            <person name="Maeda R."/>
            <person name="Honda K."/>
            <person name="Sakurai N."/>
            <person name="Takahashi Y."/>
            <person name="Watada M."/>
            <person name="Katoh T."/>
            <person name="Gotoh A."/>
            <person name="Gotoh Y."/>
            <person name="Taniguchi I."/>
            <person name="Nakamura K."/>
            <person name="Hayashi T."/>
            <person name="Katayama T."/>
            <person name="Uemura T."/>
            <person name="Hattori Y."/>
        </authorList>
    </citation>
    <scope>NUCLEOTIDE SEQUENCE [LARGE SCALE GENOMIC DNA]</scope>
    <source>
        <strain evidence="1 2">KH-74</strain>
    </source>
</reference>
<accession>A0AAV5S1I0</accession>
<evidence type="ECO:0000313" key="2">
    <source>
        <dbReference type="Proteomes" id="UP001377567"/>
    </source>
</evidence>
<gene>
    <name evidence="1" type="ORF">DAKH74_034280</name>
</gene>
<comment type="caution">
    <text evidence="1">The sequence shown here is derived from an EMBL/GenBank/DDBJ whole genome shotgun (WGS) entry which is preliminary data.</text>
</comment>
<keyword evidence="2" id="KW-1185">Reference proteome</keyword>
<dbReference type="Proteomes" id="UP001377567">
    <property type="component" value="Unassembled WGS sequence"/>
</dbReference>
<sequence length="108" mass="12175">MAISTILRDPIVTTDVLSTFSRNRKIPPLLSGNPRISPALISIANLLSVPRQFNRDPEQVMTTELEDDASLNCLTNINYQGANNNFLKRNNVKSKIYAVCKSSEFHRR</sequence>
<name>A0AAV5S1I0_MAUHU</name>
<protein>
    <submittedName>
        <fullName evidence="1">Uncharacterized protein</fullName>
    </submittedName>
</protein>